<dbReference type="EMBL" id="NRSZ01001181">
    <property type="protein sequence ID" value="PNY22672.1"/>
    <property type="molecule type" value="Genomic_DNA"/>
</dbReference>
<evidence type="ECO:0000256" key="1">
    <source>
        <dbReference type="SAM" id="MobiDB-lite"/>
    </source>
</evidence>
<dbReference type="AlphaFoldDB" id="A0A2K3Q571"/>
<accession>A0A2K3Q571</accession>
<comment type="caution">
    <text evidence="2">The sequence shown here is derived from an EMBL/GenBank/DDBJ whole genome shotgun (WGS) entry which is preliminary data.</text>
</comment>
<feature type="region of interest" description="Disordered" evidence="1">
    <location>
        <begin position="176"/>
        <end position="198"/>
    </location>
</feature>
<reference evidence="2 3" key="1">
    <citation type="submission" date="2017-08" db="EMBL/GenBank/DDBJ databases">
        <title>Harnessing the power of phylogenomics to disentangle the directionality and signatures of interkingdom host jumping in the parasitic fungal genus Tolypocladium.</title>
        <authorList>
            <person name="Quandt C.A."/>
            <person name="Patterson W."/>
            <person name="Spatafora J.W."/>
        </authorList>
    </citation>
    <scope>NUCLEOTIDE SEQUENCE [LARGE SCALE GENOMIC DNA]</scope>
    <source>
        <strain evidence="2 3">CBS 113982</strain>
    </source>
</reference>
<dbReference type="STRING" id="45235.A0A2K3Q571"/>
<feature type="compositionally biased region" description="Polar residues" evidence="1">
    <location>
        <begin position="63"/>
        <end position="87"/>
    </location>
</feature>
<evidence type="ECO:0000313" key="3">
    <source>
        <dbReference type="Proteomes" id="UP000236621"/>
    </source>
</evidence>
<name>A0A2K3Q571_9HYPO</name>
<dbReference type="OrthoDB" id="5357075at2759"/>
<protein>
    <submittedName>
        <fullName evidence="2">Uncharacterized protein</fullName>
    </submittedName>
</protein>
<gene>
    <name evidence="2" type="ORF">TCAP_07075</name>
</gene>
<proteinExistence type="predicted"/>
<organism evidence="2 3">
    <name type="scientific">Tolypocladium capitatum</name>
    <dbReference type="NCBI Taxonomy" id="45235"/>
    <lineage>
        <taxon>Eukaryota</taxon>
        <taxon>Fungi</taxon>
        <taxon>Dikarya</taxon>
        <taxon>Ascomycota</taxon>
        <taxon>Pezizomycotina</taxon>
        <taxon>Sordariomycetes</taxon>
        <taxon>Hypocreomycetidae</taxon>
        <taxon>Hypocreales</taxon>
        <taxon>Ophiocordycipitaceae</taxon>
        <taxon>Tolypocladium</taxon>
    </lineage>
</organism>
<feature type="region of interest" description="Disordered" evidence="1">
    <location>
        <begin position="23"/>
        <end position="94"/>
    </location>
</feature>
<feature type="compositionally biased region" description="Polar residues" evidence="1">
    <location>
        <begin position="176"/>
        <end position="192"/>
    </location>
</feature>
<evidence type="ECO:0000313" key="2">
    <source>
        <dbReference type="EMBL" id="PNY22672.1"/>
    </source>
</evidence>
<sequence length="279" mass="31662">MQPNTQQVHDDLASLFSRNLTFNPELRVSAAPKETPRQEPTPAPVTSQAIVYSISQHYHHSAHNANPARQQEDASVQEQPQRSSSELPQREASPETILRYYGIDATTLTPSQLQLFRVADEPQKLRLMELWIICPPNRGEEIPSLAWSSTTVEEEEHLARMRYERLQQNQVMSLDGTNVQTGDGRWTQQTASDGEPYMTSGYEELMRRENERHAMDNRSKDVYSHFGTAVGGPSYTPATDPVYMGPDFVRQQQQMDMATQYGAFEHFRGGAEVDAMDVM</sequence>
<feature type="compositionally biased region" description="Polar residues" evidence="1">
    <location>
        <begin position="44"/>
        <end position="56"/>
    </location>
</feature>
<keyword evidence="3" id="KW-1185">Reference proteome</keyword>
<dbReference type="Proteomes" id="UP000236621">
    <property type="component" value="Unassembled WGS sequence"/>
</dbReference>